<dbReference type="SUPFAM" id="SSF56601">
    <property type="entry name" value="beta-lactamase/transpeptidase-like"/>
    <property type="match status" value="1"/>
</dbReference>
<dbReference type="PANTHER" id="PTHR46825">
    <property type="entry name" value="D-ALANYL-D-ALANINE-CARBOXYPEPTIDASE/ENDOPEPTIDASE AMPH"/>
    <property type="match status" value="1"/>
</dbReference>
<reference evidence="3 4" key="1">
    <citation type="submission" date="2014-06" db="EMBL/GenBank/DDBJ databases">
        <title>Evolutionary Origins and Diversification of the Mycorrhizal Mutualists.</title>
        <authorList>
            <consortium name="DOE Joint Genome Institute"/>
            <consortium name="Mycorrhizal Genomics Consortium"/>
            <person name="Kohler A."/>
            <person name="Kuo A."/>
            <person name="Nagy L.G."/>
            <person name="Floudas D."/>
            <person name="Copeland A."/>
            <person name="Barry K.W."/>
            <person name="Cichocki N."/>
            <person name="Veneault-Fourrey C."/>
            <person name="LaButti K."/>
            <person name="Lindquist E.A."/>
            <person name="Lipzen A."/>
            <person name="Lundell T."/>
            <person name="Morin E."/>
            <person name="Murat C."/>
            <person name="Riley R."/>
            <person name="Ohm R."/>
            <person name="Sun H."/>
            <person name="Tunlid A."/>
            <person name="Henrissat B."/>
            <person name="Grigoriev I.V."/>
            <person name="Hibbett D.S."/>
            <person name="Martin F."/>
        </authorList>
    </citation>
    <scope>NUCLEOTIDE SEQUENCE [LARGE SCALE GENOMIC DNA]</scope>
    <source>
        <strain evidence="3 4">SS14</strain>
    </source>
</reference>
<dbReference type="AlphaFoldDB" id="A0A0C9U1B1"/>
<dbReference type="OrthoDB" id="5946976at2759"/>
<organism evidence="3 4">
    <name type="scientific">Sphaerobolus stellatus (strain SS14)</name>
    <dbReference type="NCBI Taxonomy" id="990650"/>
    <lineage>
        <taxon>Eukaryota</taxon>
        <taxon>Fungi</taxon>
        <taxon>Dikarya</taxon>
        <taxon>Basidiomycota</taxon>
        <taxon>Agaricomycotina</taxon>
        <taxon>Agaricomycetes</taxon>
        <taxon>Phallomycetidae</taxon>
        <taxon>Geastrales</taxon>
        <taxon>Sphaerobolaceae</taxon>
        <taxon>Sphaerobolus</taxon>
    </lineage>
</organism>
<feature type="non-terminal residue" evidence="3">
    <location>
        <position position="1"/>
    </location>
</feature>
<evidence type="ECO:0000313" key="4">
    <source>
        <dbReference type="Proteomes" id="UP000054279"/>
    </source>
</evidence>
<evidence type="ECO:0000259" key="2">
    <source>
        <dbReference type="Pfam" id="PF00144"/>
    </source>
</evidence>
<dbReference type="PANTHER" id="PTHR46825:SF15">
    <property type="entry name" value="BETA-LACTAMASE-RELATED DOMAIN-CONTAINING PROTEIN"/>
    <property type="match status" value="1"/>
</dbReference>
<dbReference type="EMBL" id="KN837323">
    <property type="protein sequence ID" value="KIJ27804.1"/>
    <property type="molecule type" value="Genomic_DNA"/>
</dbReference>
<sequence>MGVAVVRNHPNNENGNWHVETKGYGTKDSSGAAVTNETLFSICSNSKLFTTLAVGLLVENASVNLTWSTKVKDILPDEWVLQDKVAEERANLLDLISHRTGLPRHDFAWSRPSVGSSFAAVRLLRHLKPSCEFRECWQYNNYMYAAMAAIVERVSGTKFEEFVTSKIFEPLNMTSTTYNATAAQEGGHLAQAFGAVDIHAMHGGEGPLNVTYHGLPFFIRPEFKVLSGPGGVLSNPNDISIWLRMLLLEGLDPATGNRVIPASVVRRAITGVSVSGGQPAFPELSVAAYGGGQNLYSYRGHNAVEHTGGWTGWLSKIVRFPADGLGLAVFTNFDEGMYFMEIVAQHLTDKAFGLSAVDWNSRYKARVPLVLDPPTTPPDESNPPNVPYESLVGRYYNPGYGAFDLCSSKADDLSETCKKAHLQEEAVQRQTNAPTAA</sequence>
<dbReference type="InterPro" id="IPR012338">
    <property type="entry name" value="Beta-lactam/transpept-like"/>
</dbReference>
<dbReference type="HOGENOM" id="CLU_020027_14_0_1"/>
<evidence type="ECO:0000256" key="1">
    <source>
        <dbReference type="ARBA" id="ARBA00038215"/>
    </source>
</evidence>
<dbReference type="Proteomes" id="UP000054279">
    <property type="component" value="Unassembled WGS sequence"/>
</dbReference>
<dbReference type="Pfam" id="PF00144">
    <property type="entry name" value="Beta-lactamase"/>
    <property type="match status" value="1"/>
</dbReference>
<name>A0A0C9U1B1_SPHS4</name>
<protein>
    <recommendedName>
        <fullName evidence="2">Beta-lactamase-related domain-containing protein</fullName>
    </recommendedName>
</protein>
<comment type="similarity">
    <text evidence="1">Belongs to the peptidase S12 family.</text>
</comment>
<dbReference type="Gene3D" id="3.40.710.10">
    <property type="entry name" value="DD-peptidase/beta-lactamase superfamily"/>
    <property type="match status" value="1"/>
</dbReference>
<evidence type="ECO:0000313" key="3">
    <source>
        <dbReference type="EMBL" id="KIJ27804.1"/>
    </source>
</evidence>
<accession>A0A0C9U1B1</accession>
<dbReference type="InterPro" id="IPR050491">
    <property type="entry name" value="AmpC-like"/>
</dbReference>
<gene>
    <name evidence="3" type="ORF">M422DRAFT_215671</name>
</gene>
<dbReference type="InterPro" id="IPR001466">
    <property type="entry name" value="Beta-lactam-related"/>
</dbReference>
<keyword evidence="4" id="KW-1185">Reference proteome</keyword>
<feature type="domain" description="Beta-lactamase-related" evidence="2">
    <location>
        <begin position="19"/>
        <end position="336"/>
    </location>
</feature>
<proteinExistence type="inferred from homology"/>